<dbReference type="OrthoDB" id="5576752at2759"/>
<dbReference type="STRING" id="1890683.A0A427YIY7"/>
<evidence type="ECO:0000256" key="8">
    <source>
        <dbReference type="ARBA" id="ARBA00023186"/>
    </source>
</evidence>
<dbReference type="EMBL" id="RSCD01000009">
    <property type="protein sequence ID" value="RSH91064.1"/>
    <property type="molecule type" value="Genomic_DNA"/>
</dbReference>
<keyword evidence="8" id="KW-0143">Chaperone</keyword>
<comment type="caution">
    <text evidence="10">The sequence shown here is derived from an EMBL/GenBank/DDBJ whole genome shotgun (WGS) entry which is preliminary data.</text>
</comment>
<organism evidence="10 11">
    <name type="scientific">Saitozyma podzolica</name>
    <dbReference type="NCBI Taxonomy" id="1890683"/>
    <lineage>
        <taxon>Eukaryota</taxon>
        <taxon>Fungi</taxon>
        <taxon>Dikarya</taxon>
        <taxon>Basidiomycota</taxon>
        <taxon>Agaricomycotina</taxon>
        <taxon>Tremellomycetes</taxon>
        <taxon>Tremellales</taxon>
        <taxon>Trimorphomycetaceae</taxon>
        <taxon>Saitozyma</taxon>
    </lineage>
</organism>
<comment type="similarity">
    <text evidence="2">Belongs to the CBP4 family.</text>
</comment>
<evidence type="ECO:0000256" key="9">
    <source>
        <dbReference type="ARBA" id="ARBA00025413"/>
    </source>
</evidence>
<keyword evidence="6" id="KW-0496">Mitochondrion</keyword>
<reference evidence="10 11" key="1">
    <citation type="submission" date="2018-11" db="EMBL/GenBank/DDBJ databases">
        <title>Genome sequence of Saitozyma podzolica DSM 27192.</title>
        <authorList>
            <person name="Aliyu H."/>
            <person name="Gorte O."/>
            <person name="Ochsenreither K."/>
        </authorList>
    </citation>
    <scope>NUCLEOTIDE SEQUENCE [LARGE SCALE GENOMIC DNA]</scope>
    <source>
        <strain evidence="10 11">DSM 27192</strain>
    </source>
</reference>
<sequence>MSGGFMWGKFAVYSTIIIGVGYTAMKLATPTEQQFYDALAPDLKRKVDEIRAQREGSTAVRDKLATAGAQDQVVWAEQLGSTKPPGGGRRV</sequence>
<dbReference type="InterPro" id="IPR012420">
    <property type="entry name" value="Cbp4"/>
</dbReference>
<evidence type="ECO:0000256" key="7">
    <source>
        <dbReference type="ARBA" id="ARBA00023136"/>
    </source>
</evidence>
<protein>
    <recommendedName>
        <fullName evidence="12">Cytochrome b mRNA-processing protein 4</fullName>
    </recommendedName>
</protein>
<evidence type="ECO:0000256" key="2">
    <source>
        <dbReference type="ARBA" id="ARBA00006780"/>
    </source>
</evidence>
<keyword evidence="4" id="KW-0999">Mitochondrion inner membrane</keyword>
<gene>
    <name evidence="10" type="ORF">EHS25_010240</name>
</gene>
<comment type="subcellular location">
    <subcellularLocation>
        <location evidence="1">Mitochondrion inner membrane</location>
        <topology evidence="1">Single-pass membrane protein</topology>
    </subcellularLocation>
</comment>
<evidence type="ECO:0008006" key="12">
    <source>
        <dbReference type="Google" id="ProtNLM"/>
    </source>
</evidence>
<keyword evidence="3" id="KW-0812">Transmembrane</keyword>
<proteinExistence type="inferred from homology"/>
<dbReference type="GO" id="GO:0005743">
    <property type="term" value="C:mitochondrial inner membrane"/>
    <property type="evidence" value="ECO:0007669"/>
    <property type="project" value="UniProtKB-SubCell"/>
</dbReference>
<evidence type="ECO:0000313" key="10">
    <source>
        <dbReference type="EMBL" id="RSH91064.1"/>
    </source>
</evidence>
<evidence type="ECO:0000256" key="3">
    <source>
        <dbReference type="ARBA" id="ARBA00022692"/>
    </source>
</evidence>
<keyword evidence="11" id="KW-1185">Reference proteome</keyword>
<comment type="function">
    <text evidence="9">Essential for the assembly of ubiquinol-cytochrome c reductase. It has a direct effect on the correct occurrence of the Rieske protein, core 4, core 5 and apocytochrome b.</text>
</comment>
<evidence type="ECO:0000256" key="6">
    <source>
        <dbReference type="ARBA" id="ARBA00023128"/>
    </source>
</evidence>
<evidence type="ECO:0000256" key="4">
    <source>
        <dbReference type="ARBA" id="ARBA00022792"/>
    </source>
</evidence>
<accession>A0A427YIY7</accession>
<evidence type="ECO:0000256" key="5">
    <source>
        <dbReference type="ARBA" id="ARBA00022989"/>
    </source>
</evidence>
<dbReference type="Pfam" id="PF07960">
    <property type="entry name" value="CBP4"/>
    <property type="match status" value="1"/>
</dbReference>
<name>A0A427YIY7_9TREE</name>
<evidence type="ECO:0000313" key="11">
    <source>
        <dbReference type="Proteomes" id="UP000279259"/>
    </source>
</evidence>
<dbReference type="Proteomes" id="UP000279259">
    <property type="component" value="Unassembled WGS sequence"/>
</dbReference>
<dbReference type="AlphaFoldDB" id="A0A427YIY7"/>
<keyword evidence="5" id="KW-1133">Transmembrane helix</keyword>
<keyword evidence="7" id="KW-0472">Membrane</keyword>
<evidence type="ECO:0000256" key="1">
    <source>
        <dbReference type="ARBA" id="ARBA00004434"/>
    </source>
</evidence>